<proteinExistence type="predicted"/>
<evidence type="ECO:0000313" key="1">
    <source>
        <dbReference type="EMBL" id="VYT73067.1"/>
    </source>
</evidence>
<gene>
    <name evidence="1" type="ORF">SSLFYP27_00495</name>
</gene>
<dbReference type="RefSeq" id="WP_156666446.1">
    <property type="nucleotide sequence ID" value="NZ_CACRUO010000015.1"/>
</dbReference>
<accession>A0A6N2Z4B6</accession>
<organism evidence="1">
    <name type="scientific">Staphylococcus simulans</name>
    <dbReference type="NCBI Taxonomy" id="1286"/>
    <lineage>
        <taxon>Bacteria</taxon>
        <taxon>Bacillati</taxon>
        <taxon>Bacillota</taxon>
        <taxon>Bacilli</taxon>
        <taxon>Bacillales</taxon>
        <taxon>Staphylococcaceae</taxon>
        <taxon>Staphylococcus</taxon>
    </lineage>
</organism>
<name>A0A6N2Z4B6_STASI</name>
<sequence>MLESKCNSILSTTMLEEYRNMYIMEIDSHLTKSSKTICNVFVDESKKVIHIYDDLKHNSTSIVTEMDRDLAIEFTSLVGVKYEHYRFILYYAPIKQIPFIVEVHLKDNSYSEVSNSDIYKPFYERAKYNKPLIYSKEVEE</sequence>
<dbReference type="AlphaFoldDB" id="A0A6N2Z4B6"/>
<dbReference type="EMBL" id="CACRUO010000015">
    <property type="protein sequence ID" value="VYT73067.1"/>
    <property type="molecule type" value="Genomic_DNA"/>
</dbReference>
<reference evidence="1" key="1">
    <citation type="submission" date="2019-11" db="EMBL/GenBank/DDBJ databases">
        <authorList>
            <person name="Feng L."/>
        </authorList>
    </citation>
    <scope>NUCLEOTIDE SEQUENCE</scope>
    <source>
        <strain evidence="1">SsimulansLFYP27</strain>
    </source>
</reference>
<protein>
    <submittedName>
        <fullName evidence="1">Uncharacterized protein</fullName>
    </submittedName>
</protein>